<sequence>MTPEDVAATAAMVIARARESFGRDEDGGPPDAFDFYVAAHGIERYGKLYNETYVLANEPYGPAMAGCSDDDLQQRKARADALWGQLEGEMEQYANNCRQARYAGWSREEGGPIRRLR</sequence>
<dbReference type="RefSeq" id="WP_345686676.1">
    <property type="nucleotide sequence ID" value="NZ_BAABIT010000001.1"/>
</dbReference>
<name>A0ABV9XG99_9ACTN</name>
<comment type="caution">
    <text evidence="1">The sequence shown here is derived from an EMBL/GenBank/DDBJ whole genome shotgun (WGS) entry which is preliminary data.</text>
</comment>
<reference evidence="2" key="1">
    <citation type="journal article" date="2019" name="Int. J. Syst. Evol. Microbiol.">
        <title>The Global Catalogue of Microorganisms (GCM) 10K type strain sequencing project: providing services to taxonomists for standard genome sequencing and annotation.</title>
        <authorList>
            <consortium name="The Broad Institute Genomics Platform"/>
            <consortium name="The Broad Institute Genome Sequencing Center for Infectious Disease"/>
            <person name="Wu L."/>
            <person name="Ma J."/>
        </authorList>
    </citation>
    <scope>NUCLEOTIDE SEQUENCE [LARGE SCALE GENOMIC DNA]</scope>
    <source>
        <strain evidence="2">CGMCC 4.1648</strain>
    </source>
</reference>
<proteinExistence type="predicted"/>
<dbReference type="EMBL" id="JBHSJD010000014">
    <property type="protein sequence ID" value="MFC5024436.1"/>
    <property type="molecule type" value="Genomic_DNA"/>
</dbReference>
<accession>A0ABV9XG99</accession>
<evidence type="ECO:0000313" key="2">
    <source>
        <dbReference type="Proteomes" id="UP001595829"/>
    </source>
</evidence>
<keyword evidence="2" id="KW-1185">Reference proteome</keyword>
<dbReference type="Proteomes" id="UP001595829">
    <property type="component" value="Unassembled WGS sequence"/>
</dbReference>
<gene>
    <name evidence="1" type="ORF">ACFPM3_20110</name>
</gene>
<organism evidence="1 2">
    <name type="scientific">Streptomyces coeruleoprunus</name>
    <dbReference type="NCBI Taxonomy" id="285563"/>
    <lineage>
        <taxon>Bacteria</taxon>
        <taxon>Bacillati</taxon>
        <taxon>Actinomycetota</taxon>
        <taxon>Actinomycetes</taxon>
        <taxon>Kitasatosporales</taxon>
        <taxon>Streptomycetaceae</taxon>
        <taxon>Streptomyces</taxon>
    </lineage>
</organism>
<protein>
    <submittedName>
        <fullName evidence="1">Uncharacterized protein</fullName>
    </submittedName>
</protein>
<evidence type="ECO:0000313" key="1">
    <source>
        <dbReference type="EMBL" id="MFC5024436.1"/>
    </source>
</evidence>